<dbReference type="SUPFAM" id="SSF54695">
    <property type="entry name" value="POZ domain"/>
    <property type="match status" value="1"/>
</dbReference>
<evidence type="ECO:0000259" key="3">
    <source>
        <dbReference type="PROSITE" id="PS50097"/>
    </source>
</evidence>
<dbReference type="Gene3D" id="2.130.10.30">
    <property type="entry name" value="Regulator of chromosome condensation 1/beta-lactamase-inhibitor protein II"/>
    <property type="match status" value="1"/>
</dbReference>
<proteinExistence type="predicted"/>
<protein>
    <recommendedName>
        <fullName evidence="3">BTB domain-containing protein</fullName>
    </recommendedName>
</protein>
<comment type="caution">
    <text evidence="4">The sequence shown here is derived from an EMBL/GenBank/DDBJ whole genome shotgun (WGS) entry which is preliminary data.</text>
</comment>
<evidence type="ECO:0000313" key="4">
    <source>
        <dbReference type="EMBL" id="KAJ6234243.1"/>
    </source>
</evidence>
<dbReference type="InterPro" id="IPR000408">
    <property type="entry name" value="Reg_chr_condens"/>
</dbReference>
<feature type="repeat" description="RCC1" evidence="2">
    <location>
        <begin position="211"/>
        <end position="265"/>
    </location>
</feature>
<dbReference type="InterPro" id="IPR011333">
    <property type="entry name" value="SKP1/BTB/POZ_sf"/>
</dbReference>
<gene>
    <name evidence="4" type="ORF">M0813_04046</name>
</gene>
<dbReference type="Proteomes" id="UP001150062">
    <property type="component" value="Unassembled WGS sequence"/>
</dbReference>
<evidence type="ECO:0000313" key="5">
    <source>
        <dbReference type="Proteomes" id="UP001150062"/>
    </source>
</evidence>
<keyword evidence="1" id="KW-0677">Repeat</keyword>
<reference evidence="4" key="1">
    <citation type="submission" date="2022-08" db="EMBL/GenBank/DDBJ databases">
        <title>Novel sulfate-reducing endosymbionts in the free-living metamonad Anaeramoeba.</title>
        <authorList>
            <person name="Jerlstrom-Hultqvist J."/>
            <person name="Cepicka I."/>
            <person name="Gallot-Lavallee L."/>
            <person name="Salas-Leiva D."/>
            <person name="Curtis B.A."/>
            <person name="Zahonova K."/>
            <person name="Pipaliya S."/>
            <person name="Dacks J."/>
            <person name="Roger A.J."/>
        </authorList>
    </citation>
    <scope>NUCLEOTIDE SEQUENCE</scope>
    <source>
        <strain evidence="4">Schooner1</strain>
    </source>
</reference>
<keyword evidence="5" id="KW-1185">Reference proteome</keyword>
<dbReference type="PROSITE" id="PS50097">
    <property type="entry name" value="BTB"/>
    <property type="match status" value="1"/>
</dbReference>
<dbReference type="InterPro" id="IPR009091">
    <property type="entry name" value="RCC1/BLIP-II"/>
</dbReference>
<evidence type="ECO:0000256" key="1">
    <source>
        <dbReference type="ARBA" id="ARBA00022737"/>
    </source>
</evidence>
<dbReference type="SMART" id="SM00225">
    <property type="entry name" value="BTB"/>
    <property type="match status" value="1"/>
</dbReference>
<dbReference type="CDD" id="cd18186">
    <property type="entry name" value="BTB_POZ_ZBTB_KLHL-like"/>
    <property type="match status" value="1"/>
</dbReference>
<dbReference type="PANTHER" id="PTHR22872:SF2">
    <property type="entry name" value="INHIBITOR OF BRUTON TYROSINE KINASE"/>
    <property type="match status" value="1"/>
</dbReference>
<dbReference type="Gene3D" id="3.30.710.10">
    <property type="entry name" value="Potassium Channel Kv1.1, Chain A"/>
    <property type="match status" value="1"/>
</dbReference>
<dbReference type="InterPro" id="IPR051625">
    <property type="entry name" value="Signaling_Regulatory_Domain"/>
</dbReference>
<name>A0ABQ8XR57_9EUKA</name>
<feature type="domain" description="BTB" evidence="3">
    <location>
        <begin position="473"/>
        <end position="553"/>
    </location>
</feature>
<dbReference type="Pfam" id="PF00651">
    <property type="entry name" value="BTB"/>
    <property type="match status" value="1"/>
</dbReference>
<dbReference type="Pfam" id="PF00415">
    <property type="entry name" value="RCC1"/>
    <property type="match status" value="1"/>
</dbReference>
<dbReference type="PROSITE" id="PS50012">
    <property type="entry name" value="RCC1_3"/>
    <property type="match status" value="1"/>
</dbReference>
<accession>A0ABQ8XR57</accession>
<dbReference type="InterPro" id="IPR000210">
    <property type="entry name" value="BTB/POZ_dom"/>
</dbReference>
<dbReference type="EMBL" id="JAOAOG010000271">
    <property type="protein sequence ID" value="KAJ6234243.1"/>
    <property type="molecule type" value="Genomic_DNA"/>
</dbReference>
<organism evidence="4 5">
    <name type="scientific">Anaeramoeba flamelloides</name>
    <dbReference type="NCBI Taxonomy" id="1746091"/>
    <lineage>
        <taxon>Eukaryota</taxon>
        <taxon>Metamonada</taxon>
        <taxon>Anaeramoebidae</taxon>
        <taxon>Anaeramoeba</taxon>
    </lineage>
</organism>
<evidence type="ECO:0000256" key="2">
    <source>
        <dbReference type="PROSITE-ProRule" id="PRU00235"/>
    </source>
</evidence>
<sequence length="593" mass="67892">MFFKTPIFKKGEIPKHDVYVNGPNSYNFLNPNSSKLPNWLPVLTIKKPRKIVGGESTHILVWYGNNQLELHHSTLGIKKYELENEQIKDIITGAQLYLILTKSGRVYSLTDKYTYHENPLSHPEQSTFQKPRLCDLLTDLNLFVESIAMSYCSNFYLCKGGLLYGSGFASSGRLGVDKQTNQHKPLLVAKNVTKVFSGAHGLGLFYITNDNKLFTSGRNDDGKLGLDTQGKHIKTPVQVKKLPCDVSDIKIIQTGQHHSILLTKQGKVYASGTSNVVATSDKKSEFNLISALKDKIIVKLAMGEYHQLLISNENELYGWGFRNAPSNEYDSWKIPRKIKFPNLTSTALNTVDMFCGSRITVIYSNLNNNLSQDFKKFFENGKFTDCVLGNGIKCNKSILQFRTNNTKIETIQEIMKEKTKEEINSFLKWIYYDEIVDLELLENILKSLQLSIDLEENSLNKDLLKLYNDQDSTDFNILVKDDDDDEEEEEETYEEIPVHKIILCVRSGLFREMFENLNENQTTNSVKDYSGKSIESLEILIKYFYTDKIELTADNDPVLVIEELEDSIEYYQLNADSNLKHQLNKLKIQYKLN</sequence>
<dbReference type="SUPFAM" id="SSF50985">
    <property type="entry name" value="RCC1/BLIP-II"/>
    <property type="match status" value="2"/>
</dbReference>
<dbReference type="PANTHER" id="PTHR22872">
    <property type="entry name" value="BTK-BINDING PROTEIN-RELATED"/>
    <property type="match status" value="1"/>
</dbReference>